<dbReference type="PANTHER" id="PTHR30399">
    <property type="entry name" value="UNCHARACTERIZED PROTEIN YGJP"/>
    <property type="match status" value="1"/>
</dbReference>
<name>A0A934I274_9CLOT</name>
<dbReference type="AlphaFoldDB" id="A0A934I274"/>
<dbReference type="Proteomes" id="UP000622687">
    <property type="component" value="Unassembled WGS sequence"/>
</dbReference>
<gene>
    <name evidence="2" type="ORF">I6U51_13270</name>
</gene>
<feature type="domain" description="YgjP-like metallopeptidase" evidence="1">
    <location>
        <begin position="20"/>
        <end position="229"/>
    </location>
</feature>
<keyword evidence="3" id="KW-1185">Reference proteome</keyword>
<accession>A0A934I274</accession>
<dbReference type="InterPro" id="IPR002725">
    <property type="entry name" value="YgjP-like_metallopeptidase"/>
</dbReference>
<sequence length="236" mass="27401">MGTQYNFSTINYKIIRKRRKTIGIKITDKGEVIITSPFGVSEETIKNIIKKKQKWITDKVKLIKEANFAYNRAFKDGERFLFLGKELELEIIKGNKPICNAEIEGEKVRVFINLSSMTSGDTISNAIVKLYRKEAARLFKERTDIYSKVLGVGPKRIFIKDQKTLWGSCSSKGNINYNYRIIMAPISIVDYIVVHELCHLIHMNHSKEYWNTVKSILPDCEKRRKWLKDNGHVLKI</sequence>
<comment type="caution">
    <text evidence="2">The sequence shown here is derived from an EMBL/GenBank/DDBJ whole genome shotgun (WGS) entry which is preliminary data.</text>
</comment>
<dbReference type="PANTHER" id="PTHR30399:SF1">
    <property type="entry name" value="UTP PYROPHOSPHATASE"/>
    <property type="match status" value="1"/>
</dbReference>
<dbReference type="CDD" id="cd07344">
    <property type="entry name" value="M48_yhfN_like"/>
    <property type="match status" value="1"/>
</dbReference>
<evidence type="ECO:0000313" key="2">
    <source>
        <dbReference type="EMBL" id="MBI6873671.1"/>
    </source>
</evidence>
<organism evidence="2 3">
    <name type="scientific">Clostridium aciditolerans</name>
    <dbReference type="NCBI Taxonomy" id="339861"/>
    <lineage>
        <taxon>Bacteria</taxon>
        <taxon>Bacillati</taxon>
        <taxon>Bacillota</taxon>
        <taxon>Clostridia</taxon>
        <taxon>Eubacteriales</taxon>
        <taxon>Clostridiaceae</taxon>
        <taxon>Clostridium</taxon>
    </lineage>
</organism>
<protein>
    <submittedName>
        <fullName evidence="2">M48 family metallopeptidase</fullName>
    </submittedName>
</protein>
<dbReference type="EMBL" id="JAEEGB010000014">
    <property type="protein sequence ID" value="MBI6873671.1"/>
    <property type="molecule type" value="Genomic_DNA"/>
</dbReference>
<dbReference type="Gene3D" id="3.30.2010.10">
    <property type="entry name" value="Metalloproteases ('zincins'), catalytic domain"/>
    <property type="match status" value="1"/>
</dbReference>
<proteinExistence type="predicted"/>
<dbReference type="RefSeq" id="WP_211143094.1">
    <property type="nucleotide sequence ID" value="NZ_JAEEGB010000014.1"/>
</dbReference>
<dbReference type="Pfam" id="PF01863">
    <property type="entry name" value="YgjP-like"/>
    <property type="match status" value="1"/>
</dbReference>
<dbReference type="InterPro" id="IPR053136">
    <property type="entry name" value="UTP_pyrophosphatase-like"/>
</dbReference>
<evidence type="ECO:0000313" key="3">
    <source>
        <dbReference type="Proteomes" id="UP000622687"/>
    </source>
</evidence>
<evidence type="ECO:0000259" key="1">
    <source>
        <dbReference type="Pfam" id="PF01863"/>
    </source>
</evidence>
<reference evidence="2" key="1">
    <citation type="submission" date="2020-12" db="EMBL/GenBank/DDBJ databases">
        <title>Clostridium thailandense sp. nov., a novel acetogenic bacterium isolated from peat land soil in Thailand.</title>
        <authorList>
            <person name="Chaikitkaew S."/>
            <person name="Birkeland N.K."/>
        </authorList>
    </citation>
    <scope>NUCLEOTIDE SEQUENCE</scope>
    <source>
        <strain evidence="2">DSM 17425</strain>
    </source>
</reference>